<dbReference type="STRING" id="150374.A0A0M8MR95"/>
<dbReference type="InterPro" id="IPR025969">
    <property type="entry name" value="ABA_GPCR_dom"/>
</dbReference>
<keyword evidence="4 6" id="KW-0472">Membrane</keyword>
<feature type="compositionally biased region" description="Basic and acidic residues" evidence="5">
    <location>
        <begin position="332"/>
        <end position="346"/>
    </location>
</feature>
<evidence type="ECO:0000256" key="4">
    <source>
        <dbReference type="ARBA" id="ARBA00023136"/>
    </source>
</evidence>
<reference evidence="9 10" key="1">
    <citation type="submission" date="2015-07" db="EMBL/GenBank/DDBJ databases">
        <title>The genome of the fungus Escovopsis weberi, a specialized disease agent of ant agriculture.</title>
        <authorList>
            <person name="de Man T.J."/>
            <person name="Stajich J.E."/>
            <person name="Kubicek C.P."/>
            <person name="Chenthamara K."/>
            <person name="Atanasova L."/>
            <person name="Druzhinina I.S."/>
            <person name="Birnbaum S."/>
            <person name="Barribeau S.M."/>
            <person name="Teiling C."/>
            <person name="Suen G."/>
            <person name="Currie C."/>
            <person name="Gerardo N.M."/>
        </authorList>
    </citation>
    <scope>NUCLEOTIDE SEQUENCE [LARGE SCALE GENOMIC DNA]</scope>
</reference>
<evidence type="ECO:0000313" key="10">
    <source>
        <dbReference type="Proteomes" id="UP000053831"/>
    </source>
</evidence>
<feature type="transmembrane region" description="Helical" evidence="6">
    <location>
        <begin position="33"/>
        <end position="56"/>
    </location>
</feature>
<dbReference type="OrthoDB" id="264392at2759"/>
<feature type="transmembrane region" description="Helical" evidence="6">
    <location>
        <begin position="101"/>
        <end position="120"/>
    </location>
</feature>
<evidence type="ECO:0000313" key="9">
    <source>
        <dbReference type="EMBL" id="KOS16768.1"/>
    </source>
</evidence>
<protein>
    <submittedName>
        <fullName evidence="9">Golgi pH regulator</fullName>
    </submittedName>
</protein>
<evidence type="ECO:0000259" key="8">
    <source>
        <dbReference type="Pfam" id="PF12537"/>
    </source>
</evidence>
<evidence type="ECO:0000256" key="6">
    <source>
        <dbReference type="SAM" id="Phobius"/>
    </source>
</evidence>
<dbReference type="Pfam" id="PF12430">
    <property type="entry name" value="ABA_GPCR"/>
    <property type="match status" value="1"/>
</dbReference>
<dbReference type="PANTHER" id="PTHR15948:SF0">
    <property type="entry name" value="GOLGI PH REGULATOR A-RELATED"/>
    <property type="match status" value="1"/>
</dbReference>
<dbReference type="Proteomes" id="UP000053831">
    <property type="component" value="Unassembled WGS sequence"/>
</dbReference>
<dbReference type="AlphaFoldDB" id="A0A0M8MR95"/>
<dbReference type="InterPro" id="IPR022535">
    <property type="entry name" value="Golgi_pH-regulator_cons_dom"/>
</dbReference>
<dbReference type="PANTHER" id="PTHR15948">
    <property type="entry name" value="G-PROTEIN COUPLED RECEPTOR 89-RELATED"/>
    <property type="match status" value="1"/>
</dbReference>
<comment type="caution">
    <text evidence="9">The sequence shown here is derived from an EMBL/GenBank/DDBJ whole genome shotgun (WGS) entry which is preliminary data.</text>
</comment>
<feature type="domain" description="Golgi pH regulator conserved" evidence="8">
    <location>
        <begin position="244"/>
        <end position="327"/>
    </location>
</feature>
<dbReference type="InterPro" id="IPR015672">
    <property type="entry name" value="GPHR/GTG"/>
</dbReference>
<name>A0A0M8MR95_ESCWE</name>
<gene>
    <name evidence="9" type="ORF">ESCO_004653</name>
</gene>
<dbReference type="EMBL" id="LGSR01000029">
    <property type="protein sequence ID" value="KOS16768.1"/>
    <property type="molecule type" value="Genomic_DNA"/>
</dbReference>
<accession>A0A0M8MR95</accession>
<comment type="subcellular location">
    <subcellularLocation>
        <location evidence="1">Membrane</location>
        <topology evidence="1">Multi-pass membrane protein</topology>
    </subcellularLocation>
</comment>
<keyword evidence="3 6" id="KW-1133">Transmembrane helix</keyword>
<evidence type="ECO:0000256" key="5">
    <source>
        <dbReference type="SAM" id="MobiDB-lite"/>
    </source>
</evidence>
<evidence type="ECO:0000256" key="3">
    <source>
        <dbReference type="ARBA" id="ARBA00022989"/>
    </source>
</evidence>
<proteinExistence type="predicted"/>
<keyword evidence="2 6" id="KW-0812">Transmembrane</keyword>
<sequence length="614" mass="63532">MWPFSAPCDADSCAATTAASHPGHALAAMTPSALVASLPFAAVFAASTAIALRVVFPRLSAAASDDARDGEDHVLPRDAPAALRQAHAEHGAKSSRRRGGAWAFAATVGLAATLAALIMAEISGAADPRACNLALAVTVPGLLFMLVVLVPWLECRSLLASTGWSFQRSARGSPPRLAMLLHAALFGGWLFAFWSMGSVVPAAAFSAAVGDNGYGGDDDMLRTARAVPPSPGRRRLGEPLAEMLVRACLERVGVVGIALMALLSGFAAVSAPWHTFLDASGAAGGGGKGAGWRRGRGRRPVTEADVTRKQAGLDATSEMLVTKRHRLQALERKATAAADSAKRDRSGGGGGGGGGMALVSMVVGSLRGQTSEETEMRALRIDIAGLEAMEANLASSLSLMRTQRAASARAATPLGRLCLVPPQAFAAYCVYRILATALTTLRRASPSSPSSPSASSFSSSDPISRVLGLLARHWDPALDQLAWARIVSFALSGAMLAASAGSAVQTFHLFAKWTPGLLRSAQAVLALAVGQVAATYVVSAGLLLRSQLPGEARLAVGGVLRGALTPSFVDGWFEGWFLAGSAATALGIWVGRKLAGDDDDWDDYAMEEMGAKRS</sequence>
<dbReference type="GO" id="GO:0016020">
    <property type="term" value="C:membrane"/>
    <property type="evidence" value="ECO:0007669"/>
    <property type="project" value="UniProtKB-SubCell"/>
</dbReference>
<keyword evidence="10" id="KW-1185">Reference proteome</keyword>
<feature type="region of interest" description="Disordered" evidence="5">
    <location>
        <begin position="332"/>
        <end position="353"/>
    </location>
</feature>
<evidence type="ECO:0000256" key="2">
    <source>
        <dbReference type="ARBA" id="ARBA00022692"/>
    </source>
</evidence>
<evidence type="ECO:0000256" key="1">
    <source>
        <dbReference type="ARBA" id="ARBA00004141"/>
    </source>
</evidence>
<dbReference type="Pfam" id="PF12537">
    <property type="entry name" value="GPHR_N"/>
    <property type="match status" value="1"/>
</dbReference>
<feature type="domain" description="Abscisic acid G-protein coupled receptor-like" evidence="7">
    <location>
        <begin position="409"/>
        <end position="593"/>
    </location>
</feature>
<organism evidence="9 10">
    <name type="scientific">Escovopsis weberi</name>
    <dbReference type="NCBI Taxonomy" id="150374"/>
    <lineage>
        <taxon>Eukaryota</taxon>
        <taxon>Fungi</taxon>
        <taxon>Dikarya</taxon>
        <taxon>Ascomycota</taxon>
        <taxon>Pezizomycotina</taxon>
        <taxon>Sordariomycetes</taxon>
        <taxon>Hypocreomycetidae</taxon>
        <taxon>Hypocreales</taxon>
        <taxon>Hypocreaceae</taxon>
        <taxon>Escovopsis</taxon>
    </lineage>
</organism>
<feature type="transmembrane region" description="Helical" evidence="6">
    <location>
        <begin position="252"/>
        <end position="271"/>
    </location>
</feature>
<feature type="region of interest" description="Disordered" evidence="5">
    <location>
        <begin position="283"/>
        <end position="310"/>
    </location>
</feature>
<feature type="transmembrane region" description="Helical" evidence="6">
    <location>
        <begin position="132"/>
        <end position="153"/>
    </location>
</feature>
<evidence type="ECO:0000259" key="7">
    <source>
        <dbReference type="Pfam" id="PF12430"/>
    </source>
</evidence>